<accession>A0A319EKK3</accession>
<dbReference type="AlphaFoldDB" id="A0A319EKK3"/>
<name>A0A319EKK3_ASPSB</name>
<dbReference type="SUPFAM" id="SSF161270">
    <property type="entry name" value="PspA lactotransferrin-binding region"/>
    <property type="match status" value="1"/>
</dbReference>
<protein>
    <submittedName>
        <fullName evidence="2">Uncharacterized protein</fullName>
    </submittedName>
</protein>
<keyword evidence="3" id="KW-1185">Reference proteome</keyword>
<evidence type="ECO:0000313" key="3">
    <source>
        <dbReference type="Proteomes" id="UP000248423"/>
    </source>
</evidence>
<dbReference type="Proteomes" id="UP000248423">
    <property type="component" value="Unassembled WGS sequence"/>
</dbReference>
<reference evidence="2 3" key="1">
    <citation type="submission" date="2018-02" db="EMBL/GenBank/DDBJ databases">
        <title>The genomes of Aspergillus section Nigri reveals drivers in fungal speciation.</title>
        <authorList>
            <consortium name="DOE Joint Genome Institute"/>
            <person name="Vesth T.C."/>
            <person name="Nybo J."/>
            <person name="Theobald S."/>
            <person name="Brandl J."/>
            <person name="Frisvad J.C."/>
            <person name="Nielsen K.F."/>
            <person name="Lyhne E.K."/>
            <person name="Kogle M.E."/>
            <person name="Kuo A."/>
            <person name="Riley R."/>
            <person name="Clum A."/>
            <person name="Nolan M."/>
            <person name="Lipzen A."/>
            <person name="Salamov A."/>
            <person name="Henrissat B."/>
            <person name="Wiebenga A."/>
            <person name="De vries R.P."/>
            <person name="Grigoriev I.V."/>
            <person name="Mortensen U.H."/>
            <person name="Andersen M.R."/>
            <person name="Baker S.E."/>
        </authorList>
    </citation>
    <scope>NUCLEOTIDE SEQUENCE [LARGE SCALE GENOMIC DNA]</scope>
    <source>
        <strain evidence="2 3">CBS 121057</strain>
    </source>
</reference>
<sequence length="231" mass="27106">MPPSIKVKRMRELIRELQSKVLKYEVFTNSLEASFHKCVDDEVEKRVERFIDQYNQDRASEEKSENQSLHVYLQEVLNESEGLKNRNGRLSVDLAEARGHNTRLVAENTRLREENTWLREYYQELLRNTQKLHHMESRCTALHMENGNLVEEKNKALTGVKDKEEEIARRKSKIGGLRNKVAQLNNKITGLEDDLKDAEYCASGLEKDKRRLENTVHYLKGLLSRKGCRFF</sequence>
<proteinExistence type="predicted"/>
<dbReference type="EMBL" id="KZ826325">
    <property type="protein sequence ID" value="PYI09871.1"/>
    <property type="molecule type" value="Genomic_DNA"/>
</dbReference>
<dbReference type="VEuPathDB" id="FungiDB:BO78DRAFT_436829"/>
<keyword evidence="1" id="KW-0175">Coiled coil</keyword>
<dbReference type="OrthoDB" id="3908692at2759"/>
<gene>
    <name evidence="2" type="ORF">BO78DRAFT_436829</name>
</gene>
<organism evidence="2 3">
    <name type="scientific">Aspergillus sclerotiicarbonarius (strain CBS 121057 / IBT 28362)</name>
    <dbReference type="NCBI Taxonomy" id="1448318"/>
    <lineage>
        <taxon>Eukaryota</taxon>
        <taxon>Fungi</taxon>
        <taxon>Dikarya</taxon>
        <taxon>Ascomycota</taxon>
        <taxon>Pezizomycotina</taxon>
        <taxon>Eurotiomycetes</taxon>
        <taxon>Eurotiomycetidae</taxon>
        <taxon>Eurotiales</taxon>
        <taxon>Aspergillaceae</taxon>
        <taxon>Aspergillus</taxon>
        <taxon>Aspergillus subgen. Circumdati</taxon>
    </lineage>
</organism>
<evidence type="ECO:0000256" key="1">
    <source>
        <dbReference type="SAM" id="Coils"/>
    </source>
</evidence>
<evidence type="ECO:0000313" key="2">
    <source>
        <dbReference type="EMBL" id="PYI09871.1"/>
    </source>
</evidence>
<dbReference type="Gene3D" id="1.20.5.340">
    <property type="match status" value="1"/>
</dbReference>
<feature type="coiled-coil region" evidence="1">
    <location>
        <begin position="174"/>
        <end position="201"/>
    </location>
</feature>